<organism evidence="1 2">
    <name type="scientific">Cichorium intybus</name>
    <name type="common">Chicory</name>
    <dbReference type="NCBI Taxonomy" id="13427"/>
    <lineage>
        <taxon>Eukaryota</taxon>
        <taxon>Viridiplantae</taxon>
        <taxon>Streptophyta</taxon>
        <taxon>Embryophyta</taxon>
        <taxon>Tracheophyta</taxon>
        <taxon>Spermatophyta</taxon>
        <taxon>Magnoliopsida</taxon>
        <taxon>eudicotyledons</taxon>
        <taxon>Gunneridae</taxon>
        <taxon>Pentapetalae</taxon>
        <taxon>asterids</taxon>
        <taxon>campanulids</taxon>
        <taxon>Asterales</taxon>
        <taxon>Asteraceae</taxon>
        <taxon>Cichorioideae</taxon>
        <taxon>Cichorieae</taxon>
        <taxon>Cichoriinae</taxon>
        <taxon>Cichorium</taxon>
    </lineage>
</organism>
<protein>
    <submittedName>
        <fullName evidence="1">Uncharacterized protein</fullName>
    </submittedName>
</protein>
<comment type="caution">
    <text evidence="1">The sequence shown here is derived from an EMBL/GenBank/DDBJ whole genome shotgun (WGS) entry which is preliminary data.</text>
</comment>
<reference evidence="1 2" key="2">
    <citation type="journal article" date="2022" name="Mol. Ecol. Resour.">
        <title>The genomes of chicory, endive, great burdock and yacon provide insights into Asteraceae paleo-polyploidization history and plant inulin production.</title>
        <authorList>
            <person name="Fan W."/>
            <person name="Wang S."/>
            <person name="Wang H."/>
            <person name="Wang A."/>
            <person name="Jiang F."/>
            <person name="Liu H."/>
            <person name="Zhao H."/>
            <person name="Xu D."/>
            <person name="Zhang Y."/>
        </authorList>
    </citation>
    <scope>NUCLEOTIDE SEQUENCE [LARGE SCALE GENOMIC DNA]</scope>
    <source>
        <strain evidence="2">cv. Punajuju</strain>
        <tissue evidence="1">Leaves</tissue>
    </source>
</reference>
<evidence type="ECO:0000313" key="1">
    <source>
        <dbReference type="EMBL" id="KAI3724661.1"/>
    </source>
</evidence>
<accession>A0ACB9BRK1</accession>
<proteinExistence type="predicted"/>
<gene>
    <name evidence="1" type="ORF">L2E82_36446</name>
</gene>
<dbReference type="EMBL" id="CM042014">
    <property type="protein sequence ID" value="KAI3724661.1"/>
    <property type="molecule type" value="Genomic_DNA"/>
</dbReference>
<keyword evidence="2" id="KW-1185">Reference proteome</keyword>
<name>A0ACB9BRK1_CICIN</name>
<dbReference type="Proteomes" id="UP001055811">
    <property type="component" value="Linkage Group LG06"/>
</dbReference>
<evidence type="ECO:0000313" key="2">
    <source>
        <dbReference type="Proteomes" id="UP001055811"/>
    </source>
</evidence>
<sequence length="93" mass="9881">MSIAGLSVVGGFEHITVVVRWNLGPVSITTCLREKKTNFRGMSIAVLKVLSDPWRKAVQVGKQHGGAKQPPPLSEGSAFCTTVIGSGKGIYDL</sequence>
<reference evidence="2" key="1">
    <citation type="journal article" date="2022" name="Mol. Ecol. Resour.">
        <title>The genomes of chicory, endive, great burdock and yacon provide insights into Asteraceae palaeo-polyploidization history and plant inulin production.</title>
        <authorList>
            <person name="Fan W."/>
            <person name="Wang S."/>
            <person name="Wang H."/>
            <person name="Wang A."/>
            <person name="Jiang F."/>
            <person name="Liu H."/>
            <person name="Zhao H."/>
            <person name="Xu D."/>
            <person name="Zhang Y."/>
        </authorList>
    </citation>
    <scope>NUCLEOTIDE SEQUENCE [LARGE SCALE GENOMIC DNA]</scope>
    <source>
        <strain evidence="2">cv. Punajuju</strain>
    </source>
</reference>